<evidence type="ECO:0000256" key="6">
    <source>
        <dbReference type="SAM" id="SignalP"/>
    </source>
</evidence>
<accession>A0ABY0ID94</accession>
<keyword evidence="9" id="KW-1185">Reference proteome</keyword>
<name>A0ABY0ID94_9BACT</name>
<comment type="caution">
    <text evidence="8">The sequence shown here is derived from an EMBL/GenBank/DDBJ whole genome shotgun (WGS) entry which is preliminary data.</text>
</comment>
<dbReference type="InterPro" id="IPR036249">
    <property type="entry name" value="Thioredoxin-like_sf"/>
</dbReference>
<dbReference type="Pfam" id="PF13462">
    <property type="entry name" value="Thioredoxin_4"/>
    <property type="match status" value="1"/>
</dbReference>
<keyword evidence="2 6" id="KW-0732">Signal</keyword>
<evidence type="ECO:0000256" key="4">
    <source>
        <dbReference type="ARBA" id="ARBA00023157"/>
    </source>
</evidence>
<dbReference type="PANTHER" id="PTHR13887">
    <property type="entry name" value="GLUTATHIONE S-TRANSFERASE KAPPA"/>
    <property type="match status" value="1"/>
</dbReference>
<dbReference type="EMBL" id="QDKL01000003">
    <property type="protein sequence ID" value="RZF20923.1"/>
    <property type="molecule type" value="Genomic_DNA"/>
</dbReference>
<dbReference type="PROSITE" id="PS51257">
    <property type="entry name" value="PROKAR_LIPOPROTEIN"/>
    <property type="match status" value="1"/>
</dbReference>
<feature type="domain" description="Thioredoxin" evidence="7">
    <location>
        <begin position="60"/>
        <end position="264"/>
    </location>
</feature>
<evidence type="ECO:0000259" key="7">
    <source>
        <dbReference type="PROSITE" id="PS51352"/>
    </source>
</evidence>
<keyword evidence="3" id="KW-0560">Oxidoreductase</keyword>
<comment type="similarity">
    <text evidence="1">Belongs to the thioredoxin family. DsbA subfamily.</text>
</comment>
<gene>
    <name evidence="8" type="ORF">DAY19_13135</name>
</gene>
<dbReference type="InterPro" id="IPR013766">
    <property type="entry name" value="Thioredoxin_domain"/>
</dbReference>
<evidence type="ECO:0000313" key="9">
    <source>
        <dbReference type="Proteomes" id="UP000443582"/>
    </source>
</evidence>
<dbReference type="PROSITE" id="PS51352">
    <property type="entry name" value="THIOREDOXIN_2"/>
    <property type="match status" value="1"/>
</dbReference>
<dbReference type="Proteomes" id="UP000443582">
    <property type="component" value="Unassembled WGS sequence"/>
</dbReference>
<dbReference type="InterPro" id="IPR012336">
    <property type="entry name" value="Thioredoxin-like_fold"/>
</dbReference>
<evidence type="ECO:0000256" key="5">
    <source>
        <dbReference type="ARBA" id="ARBA00023284"/>
    </source>
</evidence>
<evidence type="ECO:0000256" key="1">
    <source>
        <dbReference type="ARBA" id="ARBA00005791"/>
    </source>
</evidence>
<dbReference type="SUPFAM" id="SSF52833">
    <property type="entry name" value="Thioredoxin-like"/>
    <property type="match status" value="1"/>
</dbReference>
<evidence type="ECO:0000256" key="2">
    <source>
        <dbReference type="ARBA" id="ARBA00022729"/>
    </source>
</evidence>
<dbReference type="Gene3D" id="3.40.30.10">
    <property type="entry name" value="Glutaredoxin"/>
    <property type="match status" value="1"/>
</dbReference>
<feature type="signal peptide" evidence="6">
    <location>
        <begin position="1"/>
        <end position="30"/>
    </location>
</feature>
<protein>
    <submittedName>
        <fullName evidence="8">Thiol:disulfide interchange protein</fullName>
    </submittedName>
</protein>
<reference evidence="9" key="1">
    <citation type="journal article" date="2019" name="Int. J. Syst. Evol. Microbiol.">
        <title>Halobacteriovorax valvorus sp. nov., a novel prokaryotic predator isolated from coastal seawater of China.</title>
        <authorList>
            <person name="Chen M.-X."/>
        </authorList>
    </citation>
    <scope>NUCLEOTIDE SEQUENCE [LARGE SCALE GENOMIC DNA]</scope>
    <source>
        <strain evidence="9">BL9</strain>
    </source>
</reference>
<keyword evidence="5" id="KW-0676">Redox-active center</keyword>
<proteinExistence type="inferred from homology"/>
<dbReference type="PANTHER" id="PTHR13887:SF14">
    <property type="entry name" value="DISULFIDE BOND FORMATION PROTEIN D"/>
    <property type="match status" value="1"/>
</dbReference>
<organism evidence="8 9">
    <name type="scientific">Halobacteriovorax vibrionivorans</name>
    <dbReference type="NCBI Taxonomy" id="2152716"/>
    <lineage>
        <taxon>Bacteria</taxon>
        <taxon>Pseudomonadati</taxon>
        <taxon>Bdellovibrionota</taxon>
        <taxon>Bacteriovoracia</taxon>
        <taxon>Bacteriovoracales</taxon>
        <taxon>Halobacteriovoraceae</taxon>
        <taxon>Halobacteriovorax</taxon>
    </lineage>
</organism>
<dbReference type="RefSeq" id="WP_115363212.1">
    <property type="nucleotide sequence ID" value="NZ_QDKL01000003.1"/>
</dbReference>
<evidence type="ECO:0000256" key="3">
    <source>
        <dbReference type="ARBA" id="ARBA00023002"/>
    </source>
</evidence>
<evidence type="ECO:0000313" key="8">
    <source>
        <dbReference type="EMBL" id="RZF20923.1"/>
    </source>
</evidence>
<sequence length="271" mass="30833">MLSSNKTFNFSILLVLVALFLASCSNKNSAQDIRKALDDDPTILTDVMKKNPQVFMETLQQMASEMKQQALADRNRKEKEILEDAFKNPIQVQSHSDDLIIGNPNAKVKIYEYSDFQCPFCFRALETVKQLMDEYGKDVAFIYRHLPIDSIHPQARLAAQYYEAIRIKHGKKAFKFHETILHNQAKIRLGEKYLLEVVKKMGLDTKEIKKLANSKQVDDKIAFDIESANKLGFSGTPGFVVGGVPVKGAYPYAHFKKIIDRLLENKTADTK</sequence>
<keyword evidence="4" id="KW-1015">Disulfide bond</keyword>
<feature type="chain" id="PRO_5046642027" evidence="6">
    <location>
        <begin position="31"/>
        <end position="271"/>
    </location>
</feature>